<reference evidence="2" key="1">
    <citation type="journal article" date="2008" name="Nat. Genet.">
        <title>The Pristionchus pacificus genome provides a unique perspective on nematode lifestyle and parasitism.</title>
        <authorList>
            <person name="Dieterich C."/>
            <person name="Clifton S.W."/>
            <person name="Schuster L.N."/>
            <person name="Chinwalla A."/>
            <person name="Delehaunty K."/>
            <person name="Dinkelacker I."/>
            <person name="Fulton L."/>
            <person name="Fulton R."/>
            <person name="Godfrey J."/>
            <person name="Minx P."/>
            <person name="Mitreva M."/>
            <person name="Roeseler W."/>
            <person name="Tian H."/>
            <person name="Witte H."/>
            <person name="Yang S.P."/>
            <person name="Wilson R.K."/>
            <person name="Sommer R.J."/>
        </authorList>
    </citation>
    <scope>NUCLEOTIDE SEQUENCE [LARGE SCALE GENOMIC DNA]</scope>
    <source>
        <strain evidence="2">PS312</strain>
    </source>
</reference>
<evidence type="ECO:0000313" key="2">
    <source>
        <dbReference type="Proteomes" id="UP000005239"/>
    </source>
</evidence>
<organism evidence="1 2">
    <name type="scientific">Pristionchus pacificus</name>
    <name type="common">Parasitic nematode worm</name>
    <dbReference type="NCBI Taxonomy" id="54126"/>
    <lineage>
        <taxon>Eukaryota</taxon>
        <taxon>Metazoa</taxon>
        <taxon>Ecdysozoa</taxon>
        <taxon>Nematoda</taxon>
        <taxon>Chromadorea</taxon>
        <taxon>Rhabditida</taxon>
        <taxon>Rhabditina</taxon>
        <taxon>Diplogasteromorpha</taxon>
        <taxon>Diplogasteroidea</taxon>
        <taxon>Neodiplogasteridae</taxon>
        <taxon>Pristionchus</taxon>
    </lineage>
</organism>
<dbReference type="Gene3D" id="3.30.470.110">
    <property type="match status" value="1"/>
</dbReference>
<sequence>MTTIFHGSQNTVALQSNHLLLQAYIIVKVVVNERVYLLDLAAKLDETAHFLCSELWKGRGGEDVEFPDPLGIQKPPLQYWQSVAKGSLEHFISLSTNGGVVRLTDHLFHTNSRLSVLLLPPFNREEIIRAVDGSVSDPYRLV</sequence>
<name>A0A2A6B4K5_PRIPA</name>
<dbReference type="AlphaFoldDB" id="A0A2A6B4K5"/>
<evidence type="ECO:0000313" key="1">
    <source>
        <dbReference type="EnsemblMetazoa" id="PPA17459.1"/>
    </source>
</evidence>
<proteinExistence type="predicted"/>
<accession>A0A8R1YEG9</accession>
<reference evidence="1" key="2">
    <citation type="submission" date="2022-06" db="UniProtKB">
        <authorList>
            <consortium name="EnsemblMetazoa"/>
        </authorList>
    </citation>
    <scope>IDENTIFICATION</scope>
    <source>
        <strain evidence="1">PS312</strain>
    </source>
</reference>
<keyword evidence="2" id="KW-1185">Reference proteome</keyword>
<protein>
    <submittedName>
        <fullName evidence="1">Uncharacterized protein</fullName>
    </submittedName>
</protein>
<dbReference type="OrthoDB" id="3261737at2759"/>
<dbReference type="EnsemblMetazoa" id="PPA17459.1">
    <property type="protein sequence ID" value="PPA17459.1"/>
    <property type="gene ID" value="WBGene00107013"/>
</dbReference>
<accession>A0A2A6B4K5</accession>
<dbReference type="Proteomes" id="UP000005239">
    <property type="component" value="Unassembled WGS sequence"/>
</dbReference>
<gene>
    <name evidence="1" type="primary">WBGene00107013</name>
</gene>